<keyword evidence="1" id="KW-0676">Redox-active center</keyword>
<dbReference type="EMBL" id="JAGKQQ010000002">
    <property type="protein sequence ID" value="MBP3960620.1"/>
    <property type="molecule type" value="Genomic_DNA"/>
</dbReference>
<keyword evidence="2" id="KW-0732">Signal</keyword>
<dbReference type="NCBIfam" id="TIGR03067">
    <property type="entry name" value="Planc_TIGR03067"/>
    <property type="match status" value="1"/>
</dbReference>
<dbReference type="PANTHER" id="PTHR42852">
    <property type="entry name" value="THIOL:DISULFIDE INTERCHANGE PROTEIN DSBE"/>
    <property type="match status" value="1"/>
</dbReference>
<dbReference type="SUPFAM" id="SSF52833">
    <property type="entry name" value="Thioredoxin-like"/>
    <property type="match status" value="1"/>
</dbReference>
<comment type="caution">
    <text evidence="4">The sequence shown here is derived from an EMBL/GenBank/DDBJ whole genome shotgun (WGS) entry which is preliminary data.</text>
</comment>
<dbReference type="InterPro" id="IPR050553">
    <property type="entry name" value="Thioredoxin_ResA/DsbE_sf"/>
</dbReference>
<name>A0ABS5C5A6_9BACT</name>
<sequence>MLRALAIALVVALAPSAALAEEPKPKAAANPTEQLQGTWLFDEAMHKKRSELGRVWDSVVTVKGDAFTLSQLMGCKADLKGALVFDPADPKAVDLKIAALDLSELLPDYKLSAGTLPAIYKLDGDRLTLCFPRDYRGKRPTAFASSAETFLATLRRAPVGFKEFPKELVLTVTRPDGTPAAGATVGGFMYQRNTPEQKNAAPVWEYSNPVKTGADGSITIKAETVQGAQLVVRDAANGTMAFVPVSPAKRANGQFRAALARECKITGTLTCAELTKAGQPIGPTNVYLMAGGTPVASWGSKDGKFEFVAPPGKYVLNPYGSEVGSEFVDVTVPADRTELALDPIPLSARAFALLKGRPAPELEGVVAWSGEKVTFADLKGKYVLLEFWGYWCGPCVGSMPVLIELHEKFAGKGLAIVGVHMDIDGEVDTVAKLDARLAGYVKDEWKGKKIPFPNALVPGTRVGTGDDEKRGGPIAQYGIQSYPTCLLIDREGKVVGKFGARDIKQASAEIEKLLNPKK</sequence>
<dbReference type="Proteomes" id="UP000676565">
    <property type="component" value="Unassembled WGS sequence"/>
</dbReference>
<dbReference type="Gene3D" id="3.40.30.10">
    <property type="entry name" value="Glutaredoxin"/>
    <property type="match status" value="1"/>
</dbReference>
<evidence type="ECO:0000256" key="2">
    <source>
        <dbReference type="SAM" id="SignalP"/>
    </source>
</evidence>
<dbReference type="PANTHER" id="PTHR42852:SF17">
    <property type="entry name" value="THIOREDOXIN-LIKE PROTEIN HI_1115"/>
    <property type="match status" value="1"/>
</dbReference>
<organism evidence="4 5">
    <name type="scientific">Gemmata palustris</name>
    <dbReference type="NCBI Taxonomy" id="2822762"/>
    <lineage>
        <taxon>Bacteria</taxon>
        <taxon>Pseudomonadati</taxon>
        <taxon>Planctomycetota</taxon>
        <taxon>Planctomycetia</taxon>
        <taxon>Gemmatales</taxon>
        <taxon>Gemmataceae</taxon>
        <taxon>Gemmata</taxon>
    </lineage>
</organism>
<keyword evidence="5" id="KW-1185">Reference proteome</keyword>
<accession>A0ABS5C5A6</accession>
<feature type="domain" description="Thioredoxin" evidence="3">
    <location>
        <begin position="353"/>
        <end position="515"/>
    </location>
</feature>
<evidence type="ECO:0000313" key="4">
    <source>
        <dbReference type="EMBL" id="MBP3960620.1"/>
    </source>
</evidence>
<evidence type="ECO:0000256" key="1">
    <source>
        <dbReference type="ARBA" id="ARBA00023284"/>
    </source>
</evidence>
<proteinExistence type="predicted"/>
<feature type="chain" id="PRO_5046778489" evidence="2">
    <location>
        <begin position="21"/>
        <end position="518"/>
    </location>
</feature>
<dbReference type="CDD" id="cd02966">
    <property type="entry name" value="TlpA_like_family"/>
    <property type="match status" value="1"/>
</dbReference>
<dbReference type="PROSITE" id="PS00194">
    <property type="entry name" value="THIOREDOXIN_1"/>
    <property type="match status" value="1"/>
</dbReference>
<dbReference type="InterPro" id="IPR000866">
    <property type="entry name" value="AhpC/TSA"/>
</dbReference>
<dbReference type="RefSeq" id="WP_210662838.1">
    <property type="nucleotide sequence ID" value="NZ_JAGKQQ010000002.1"/>
</dbReference>
<feature type="signal peptide" evidence="2">
    <location>
        <begin position="1"/>
        <end position="20"/>
    </location>
</feature>
<dbReference type="Pfam" id="PF00578">
    <property type="entry name" value="AhpC-TSA"/>
    <property type="match status" value="1"/>
</dbReference>
<dbReference type="InterPro" id="IPR017937">
    <property type="entry name" value="Thioredoxin_CS"/>
</dbReference>
<reference evidence="4 5" key="1">
    <citation type="submission" date="2021-04" db="EMBL/GenBank/DDBJ databases">
        <authorList>
            <person name="Ivanova A."/>
        </authorList>
    </citation>
    <scope>NUCLEOTIDE SEQUENCE [LARGE SCALE GENOMIC DNA]</scope>
    <source>
        <strain evidence="4 5">G18</strain>
    </source>
</reference>
<dbReference type="InterPro" id="IPR013766">
    <property type="entry name" value="Thioredoxin_domain"/>
</dbReference>
<protein>
    <submittedName>
        <fullName evidence="4">Redoxin domain-containing protein</fullName>
    </submittedName>
</protein>
<gene>
    <name evidence="4" type="ORF">J8F10_35805</name>
</gene>
<dbReference type="PROSITE" id="PS51352">
    <property type="entry name" value="THIOREDOXIN_2"/>
    <property type="match status" value="1"/>
</dbReference>
<dbReference type="InterPro" id="IPR036249">
    <property type="entry name" value="Thioredoxin-like_sf"/>
</dbReference>
<dbReference type="InterPro" id="IPR017504">
    <property type="entry name" value="CHP03067_Planctomycetes"/>
</dbReference>
<evidence type="ECO:0000259" key="3">
    <source>
        <dbReference type="PROSITE" id="PS51352"/>
    </source>
</evidence>
<evidence type="ECO:0000313" key="5">
    <source>
        <dbReference type="Proteomes" id="UP000676565"/>
    </source>
</evidence>